<feature type="region of interest" description="Disordered" evidence="1">
    <location>
        <begin position="19"/>
        <end position="76"/>
    </location>
</feature>
<accession>A0ABN3FNX4</accession>
<reference evidence="2 3" key="1">
    <citation type="journal article" date="2019" name="Int. J. Syst. Evol. Microbiol.">
        <title>The Global Catalogue of Microorganisms (GCM) 10K type strain sequencing project: providing services to taxonomists for standard genome sequencing and annotation.</title>
        <authorList>
            <consortium name="The Broad Institute Genomics Platform"/>
            <consortium name="The Broad Institute Genome Sequencing Center for Infectious Disease"/>
            <person name="Wu L."/>
            <person name="Ma J."/>
        </authorList>
    </citation>
    <scope>NUCLEOTIDE SEQUENCE [LARGE SCALE GENOMIC DNA]</scope>
    <source>
        <strain evidence="2 3">JCM 16221</strain>
    </source>
</reference>
<keyword evidence="3" id="KW-1185">Reference proteome</keyword>
<dbReference type="Proteomes" id="UP001501218">
    <property type="component" value="Unassembled WGS sequence"/>
</dbReference>
<gene>
    <name evidence="2" type="ORF">GCM10009854_07480</name>
</gene>
<feature type="compositionally biased region" description="Polar residues" evidence="1">
    <location>
        <begin position="41"/>
        <end position="55"/>
    </location>
</feature>
<sequence length="76" mass="7957">MSARRAIAVNVIRPCSASNAVSTLSARPVTERPGSRLFPATATSDTNPQPDNKAQPQHKEPASPTLEAGRPPATPL</sequence>
<name>A0ABN3FNX4_9PSEU</name>
<evidence type="ECO:0000256" key="1">
    <source>
        <dbReference type="SAM" id="MobiDB-lite"/>
    </source>
</evidence>
<evidence type="ECO:0000313" key="3">
    <source>
        <dbReference type="Proteomes" id="UP001501218"/>
    </source>
</evidence>
<evidence type="ECO:0000313" key="2">
    <source>
        <dbReference type="EMBL" id="GAA2334371.1"/>
    </source>
</evidence>
<protein>
    <submittedName>
        <fullName evidence="2">Uncharacterized protein</fullName>
    </submittedName>
</protein>
<proteinExistence type="predicted"/>
<dbReference type="EMBL" id="BAAARA010000002">
    <property type="protein sequence ID" value="GAA2334371.1"/>
    <property type="molecule type" value="Genomic_DNA"/>
</dbReference>
<organism evidence="2 3">
    <name type="scientific">Saccharopolyspora halophila</name>
    <dbReference type="NCBI Taxonomy" id="405551"/>
    <lineage>
        <taxon>Bacteria</taxon>
        <taxon>Bacillati</taxon>
        <taxon>Actinomycetota</taxon>
        <taxon>Actinomycetes</taxon>
        <taxon>Pseudonocardiales</taxon>
        <taxon>Pseudonocardiaceae</taxon>
        <taxon>Saccharopolyspora</taxon>
    </lineage>
</organism>
<comment type="caution">
    <text evidence="2">The sequence shown here is derived from an EMBL/GenBank/DDBJ whole genome shotgun (WGS) entry which is preliminary data.</text>
</comment>